<keyword evidence="4" id="KW-1185">Reference proteome</keyword>
<keyword evidence="1" id="KW-0472">Membrane</keyword>
<gene>
    <name evidence="3" type="ORF">HNQ45_000920</name>
</gene>
<evidence type="ECO:0000313" key="3">
    <source>
        <dbReference type="EMBL" id="MBB5176036.1"/>
    </source>
</evidence>
<evidence type="ECO:0000313" key="4">
    <source>
        <dbReference type="Proteomes" id="UP000579136"/>
    </source>
</evidence>
<dbReference type="RefSeq" id="WP_183673890.1">
    <property type="nucleotide sequence ID" value="NZ_CBCRYX010000007.1"/>
</dbReference>
<evidence type="ECO:0000259" key="2">
    <source>
        <dbReference type="Pfam" id="PF10740"/>
    </source>
</evidence>
<reference evidence="3 4" key="1">
    <citation type="submission" date="2020-08" db="EMBL/GenBank/DDBJ databases">
        <title>Genomic Encyclopedia of Type Strains, Phase IV (KMG-IV): sequencing the most valuable type-strain genomes for metagenomic binning, comparative biology and taxonomic classification.</title>
        <authorList>
            <person name="Goeker M."/>
        </authorList>
    </citation>
    <scope>NUCLEOTIDE SEQUENCE [LARGE SCALE GENOMIC DNA]</scope>
    <source>
        <strain evidence="3 4">DSM 19163</strain>
    </source>
</reference>
<protein>
    <recommendedName>
        <fullName evidence="2">DUF2529 domain-containing protein</fullName>
    </recommendedName>
</protein>
<keyword evidence="1" id="KW-1133">Transmembrane helix</keyword>
<dbReference type="Pfam" id="PF10740">
    <property type="entry name" value="DUF2529"/>
    <property type="match status" value="1"/>
</dbReference>
<dbReference type="Gene3D" id="3.40.50.10490">
    <property type="entry name" value="Glucose-6-phosphate isomerase like protein, domain 1"/>
    <property type="match status" value="1"/>
</dbReference>
<evidence type="ECO:0000256" key="1">
    <source>
        <dbReference type="SAM" id="Phobius"/>
    </source>
</evidence>
<proteinExistence type="predicted"/>
<dbReference type="EMBL" id="JACHHF010000004">
    <property type="protein sequence ID" value="MBB5176036.1"/>
    <property type="molecule type" value="Genomic_DNA"/>
</dbReference>
<feature type="transmembrane region" description="Helical" evidence="1">
    <location>
        <begin position="143"/>
        <end position="162"/>
    </location>
</feature>
<feature type="domain" description="DUF2529" evidence="2">
    <location>
        <begin position="1"/>
        <end position="166"/>
    </location>
</feature>
<dbReference type="InterPro" id="IPR019676">
    <property type="entry name" value="DUF2529"/>
</dbReference>
<keyword evidence="1" id="KW-0812">Transmembrane</keyword>
<comment type="caution">
    <text evidence="3">The sequence shown here is derived from an EMBL/GenBank/DDBJ whole genome shotgun (WGS) entry which is preliminary data.</text>
</comment>
<dbReference type="AlphaFoldDB" id="A0A9Q2HFM2"/>
<sequence>MDKILHTQMTNIFNNIEHQEEEIEIAARLLAQAVMSEGNILLKTFNEASYFKDYFLNNEESLSSIRPLNSIDEITTPDRLLIITKEYTDEVRTFIDQLDEKFIDYVLISNTTKDNKEELQEKHHFIDLSSKRKLVPMPDFERVLNPYGTALLFIYYHLYILIEEMTNPKYE</sequence>
<organism evidence="3 4">
    <name type="scientific">Nosocomiicoccus ampullae</name>
    <dbReference type="NCBI Taxonomy" id="489910"/>
    <lineage>
        <taxon>Bacteria</taxon>
        <taxon>Bacillati</taxon>
        <taxon>Bacillota</taxon>
        <taxon>Bacilli</taxon>
        <taxon>Bacillales</taxon>
        <taxon>Staphylococcaceae</taxon>
        <taxon>Nosocomiicoccus</taxon>
    </lineage>
</organism>
<accession>A0A9Q2HFM2</accession>
<dbReference type="Proteomes" id="UP000579136">
    <property type="component" value="Unassembled WGS sequence"/>
</dbReference>
<name>A0A9Q2HFM2_9STAP</name>